<accession>A0AAD6MZP5</accession>
<gene>
    <name evidence="5" type="ORF">N7493_001262</name>
</gene>
<sequence length="754" mass="84297">MRFGSDLHRHLVPEWALFYFPYNSLKLSFKTIVEHSIIQNTQPDFSDLYASISAAIDGLTALHQQQCECIDVVQAKLFQRQRLKPGGSSLPETYHSCSHEMEKSCSLEYSRKDIEKLQSFYRVNEQSVERMYGKIEKFCGSSGELHQKYKFEWTKRKILLQAGLLKLNGTLKEPLTSTNGTICCEKSVSIKMRCEEPSFGQAPPSEEEIFALKCAIQRDEPSVLAKLLGGFPSKNALASNTEALLYHLLELTMIHQSRCSAQYLLSEAFPSAGKMPDHNFLNRMITKVGQGHQNRDRSEQIQKENSLCESYLDGIDEQPLVLAVNRIYCDQKNNISARDYIGRLSLHYAALFGLESVCQTILHHASDQEQAASFIFSTDAQGYTPFHYAVIENRVAVARTFLDILMAENRTSGETKKDIMSKIQSLLNIAIRYQLDDIVTLLAVSQLYSGETSGHEESPLHVAAEIGRDDYLQTLLENGQMKNIDHVDALHGWSALFIVCIKGHRKATELLLKLGANQEIRDRRGWYTKEHAAFRGHFSLAELLKSYDTSQMTGGPASIPLRSDRTVSIPPPLDVDYVILNIGILQDGRQMNGVDLRMLSSDDKISTGTLPSVDISVSMGGSSVSHSVQLPILSDLVNEPLIFPMDTSSDSDLTFKFFCQGSSHETGNLVGSAATLLQSELDYFGTNRESLFRGRSIPILEKETSKLLGAVSFTFLIAKRFTGMGRPPSIESYIPEQSMQLVGHRGNNIGNIVF</sequence>
<dbReference type="InterPro" id="IPR002110">
    <property type="entry name" value="Ankyrin_rpt"/>
</dbReference>
<evidence type="ECO:0000313" key="6">
    <source>
        <dbReference type="Proteomes" id="UP001215712"/>
    </source>
</evidence>
<reference evidence="5" key="1">
    <citation type="journal article" date="2023" name="IMA Fungus">
        <title>Comparative genomic study of the Penicillium genus elucidates a diverse pangenome and 15 lateral gene transfer events.</title>
        <authorList>
            <person name="Petersen C."/>
            <person name="Sorensen T."/>
            <person name="Nielsen M.R."/>
            <person name="Sondergaard T.E."/>
            <person name="Sorensen J.L."/>
            <person name="Fitzpatrick D.A."/>
            <person name="Frisvad J.C."/>
            <person name="Nielsen K.L."/>
        </authorList>
    </citation>
    <scope>NUCLEOTIDE SEQUENCE</scope>
    <source>
        <strain evidence="5">IBT 17514</strain>
    </source>
</reference>
<keyword evidence="2 3" id="KW-0040">ANK repeat</keyword>
<dbReference type="PROSITE" id="PS50088">
    <property type="entry name" value="ANK_REPEAT"/>
    <property type="match status" value="2"/>
</dbReference>
<evidence type="ECO:0000256" key="1">
    <source>
        <dbReference type="ARBA" id="ARBA00022737"/>
    </source>
</evidence>
<dbReference type="InterPro" id="IPR036770">
    <property type="entry name" value="Ankyrin_rpt-contain_sf"/>
</dbReference>
<dbReference type="Pfam" id="PF12796">
    <property type="entry name" value="Ank_2"/>
    <property type="match status" value="1"/>
</dbReference>
<keyword evidence="6" id="KW-1185">Reference proteome</keyword>
<dbReference type="PROSITE" id="PS50297">
    <property type="entry name" value="ANK_REP_REGION"/>
    <property type="match status" value="1"/>
</dbReference>
<organism evidence="5 6">
    <name type="scientific">Penicillium malachiteum</name>
    <dbReference type="NCBI Taxonomy" id="1324776"/>
    <lineage>
        <taxon>Eukaryota</taxon>
        <taxon>Fungi</taxon>
        <taxon>Dikarya</taxon>
        <taxon>Ascomycota</taxon>
        <taxon>Pezizomycotina</taxon>
        <taxon>Eurotiomycetes</taxon>
        <taxon>Eurotiomycetidae</taxon>
        <taxon>Eurotiales</taxon>
        <taxon>Aspergillaceae</taxon>
        <taxon>Penicillium</taxon>
    </lineage>
</organism>
<dbReference type="Proteomes" id="UP001215712">
    <property type="component" value="Unassembled WGS sequence"/>
</dbReference>
<evidence type="ECO:0000313" key="5">
    <source>
        <dbReference type="EMBL" id="KAJ5738107.1"/>
    </source>
</evidence>
<evidence type="ECO:0000256" key="3">
    <source>
        <dbReference type="PROSITE-ProRule" id="PRU00023"/>
    </source>
</evidence>
<dbReference type="Pfam" id="PF25329">
    <property type="entry name" value="C2_GDE1"/>
    <property type="match status" value="1"/>
</dbReference>
<protein>
    <recommendedName>
        <fullName evidence="4">SPX domain-containing protein</fullName>
    </recommendedName>
</protein>
<name>A0AAD6MZP5_9EURO</name>
<dbReference type="EMBL" id="JAQJAN010000002">
    <property type="protein sequence ID" value="KAJ5738107.1"/>
    <property type="molecule type" value="Genomic_DNA"/>
</dbReference>
<dbReference type="PANTHER" id="PTHR24198:SF165">
    <property type="entry name" value="ANKYRIN REPEAT-CONTAINING PROTEIN-RELATED"/>
    <property type="match status" value="1"/>
</dbReference>
<evidence type="ECO:0000259" key="4">
    <source>
        <dbReference type="PROSITE" id="PS51382"/>
    </source>
</evidence>
<dbReference type="AlphaFoldDB" id="A0AAD6MZP5"/>
<dbReference type="SUPFAM" id="SSF48403">
    <property type="entry name" value="Ankyrin repeat"/>
    <property type="match status" value="1"/>
</dbReference>
<dbReference type="InterPro" id="IPR057506">
    <property type="entry name" value="C2_GPCPD1"/>
</dbReference>
<feature type="domain" description="SPX" evidence="4">
    <location>
        <begin position="1"/>
        <end position="290"/>
    </location>
</feature>
<feature type="repeat" description="ANK" evidence="3">
    <location>
        <begin position="455"/>
        <end position="479"/>
    </location>
</feature>
<evidence type="ECO:0000256" key="2">
    <source>
        <dbReference type="ARBA" id="ARBA00023043"/>
    </source>
</evidence>
<comment type="caution">
    <text evidence="5">The sequence shown here is derived from an EMBL/GenBank/DDBJ whole genome shotgun (WGS) entry which is preliminary data.</text>
</comment>
<keyword evidence="1" id="KW-0677">Repeat</keyword>
<feature type="repeat" description="ANK" evidence="3">
    <location>
        <begin position="491"/>
        <end position="523"/>
    </location>
</feature>
<dbReference type="PANTHER" id="PTHR24198">
    <property type="entry name" value="ANKYRIN REPEAT AND PROTEIN KINASE DOMAIN-CONTAINING PROTEIN"/>
    <property type="match status" value="1"/>
</dbReference>
<dbReference type="SMART" id="SM00248">
    <property type="entry name" value="ANK"/>
    <property type="match status" value="4"/>
</dbReference>
<reference evidence="5" key="2">
    <citation type="submission" date="2023-01" db="EMBL/GenBank/DDBJ databases">
        <authorList>
            <person name="Petersen C."/>
        </authorList>
    </citation>
    <scope>NUCLEOTIDE SEQUENCE</scope>
    <source>
        <strain evidence="5">IBT 17514</strain>
    </source>
</reference>
<dbReference type="Gene3D" id="1.25.40.20">
    <property type="entry name" value="Ankyrin repeat-containing domain"/>
    <property type="match status" value="1"/>
</dbReference>
<dbReference type="InterPro" id="IPR004331">
    <property type="entry name" value="SPX_dom"/>
</dbReference>
<proteinExistence type="predicted"/>
<dbReference type="PROSITE" id="PS51382">
    <property type="entry name" value="SPX"/>
    <property type="match status" value="1"/>
</dbReference>